<dbReference type="InterPro" id="IPR002716">
    <property type="entry name" value="PIN_dom"/>
</dbReference>
<dbReference type="SUPFAM" id="SSF88723">
    <property type="entry name" value="PIN domain-like"/>
    <property type="match status" value="1"/>
</dbReference>
<dbReference type="Proteomes" id="UP000243002">
    <property type="component" value="Unassembled WGS sequence"/>
</dbReference>
<gene>
    <name evidence="2" type="ORF">C7K55_07250</name>
</gene>
<dbReference type="InterPro" id="IPR029060">
    <property type="entry name" value="PIN-like_dom_sf"/>
</dbReference>
<accession>A0A2P7MVB0</accession>
<proteinExistence type="predicted"/>
<dbReference type="Pfam" id="PF01850">
    <property type="entry name" value="PIN"/>
    <property type="match status" value="1"/>
</dbReference>
<organism evidence="2 3">
    <name type="scientific">Cyanobium usitatum str. Tous</name>
    <dbReference type="NCBI Taxonomy" id="2116684"/>
    <lineage>
        <taxon>Bacteria</taxon>
        <taxon>Bacillati</taxon>
        <taxon>Cyanobacteriota</taxon>
        <taxon>Cyanophyceae</taxon>
        <taxon>Synechococcales</taxon>
        <taxon>Prochlorococcaceae</taxon>
        <taxon>Cyanobium</taxon>
    </lineage>
</organism>
<dbReference type="OrthoDB" id="9804823at2"/>
<evidence type="ECO:0000259" key="1">
    <source>
        <dbReference type="Pfam" id="PF01850"/>
    </source>
</evidence>
<sequence length="103" mass="10766">MAAAPRSAWRAGGGGLARSICGPRGVAGVRVLLDTNVLSEPLRDEPDPAVMAQLEHGTHALFTARVVLHELSYGIHRDAGSAARSMGHSPEVLVATTTQPIFS</sequence>
<name>A0A2P7MVB0_9CYAN</name>
<dbReference type="EMBL" id="PXXO01000007">
    <property type="protein sequence ID" value="PSJ05136.1"/>
    <property type="molecule type" value="Genomic_DNA"/>
</dbReference>
<evidence type="ECO:0000313" key="2">
    <source>
        <dbReference type="EMBL" id="PSJ05136.1"/>
    </source>
</evidence>
<evidence type="ECO:0000313" key="3">
    <source>
        <dbReference type="Proteomes" id="UP000243002"/>
    </source>
</evidence>
<dbReference type="RefSeq" id="WP_106502760.1">
    <property type="nucleotide sequence ID" value="NZ_PXXO01000007.1"/>
</dbReference>
<protein>
    <recommendedName>
        <fullName evidence="1">PIN domain-containing protein</fullName>
    </recommendedName>
</protein>
<feature type="domain" description="PIN" evidence="1">
    <location>
        <begin position="31"/>
        <end position="79"/>
    </location>
</feature>
<dbReference type="AlphaFoldDB" id="A0A2P7MVB0"/>
<dbReference type="Gene3D" id="3.40.50.1010">
    <property type="entry name" value="5'-nuclease"/>
    <property type="match status" value="1"/>
</dbReference>
<keyword evidence="3" id="KW-1185">Reference proteome</keyword>
<comment type="caution">
    <text evidence="2">The sequence shown here is derived from an EMBL/GenBank/DDBJ whole genome shotgun (WGS) entry which is preliminary data.</text>
</comment>
<reference evidence="2 3" key="1">
    <citation type="journal article" date="2018" name="Environ. Microbiol.">
        <title>Ecological and genomic features of two widespread freshwater picocyanobacteria.</title>
        <authorList>
            <person name="Cabello-Yeves P.J."/>
            <person name="Picazo A."/>
            <person name="Camacho A."/>
            <person name="Callieri C."/>
            <person name="Rosselli R."/>
            <person name="Roda-Garcia J.J."/>
            <person name="Coutinho F.H."/>
            <person name="Rodriguez-Valera F."/>
        </authorList>
    </citation>
    <scope>NUCLEOTIDE SEQUENCE [LARGE SCALE GENOMIC DNA]</scope>
    <source>
        <strain evidence="2 3">Tous</strain>
    </source>
</reference>